<keyword evidence="2 5" id="KW-0808">Transferase</keyword>
<dbReference type="CDD" id="cd02440">
    <property type="entry name" value="AdoMet_MTases"/>
    <property type="match status" value="1"/>
</dbReference>
<dbReference type="Gene3D" id="3.40.50.150">
    <property type="entry name" value="Vaccinia Virus protein VP39"/>
    <property type="match status" value="1"/>
</dbReference>
<feature type="domain" description="Methyltransferase type 11" evidence="4">
    <location>
        <begin position="54"/>
        <end position="148"/>
    </location>
</feature>
<comment type="caution">
    <text evidence="5">The sequence shown here is derived from an EMBL/GenBank/DDBJ whole genome shotgun (WGS) entry which is preliminary data.</text>
</comment>
<dbReference type="InterPro" id="IPR029063">
    <property type="entry name" value="SAM-dependent_MTases_sf"/>
</dbReference>
<dbReference type="InterPro" id="IPR013216">
    <property type="entry name" value="Methyltransf_11"/>
</dbReference>
<protein>
    <submittedName>
        <fullName evidence="5">Methyltransferase family protein</fullName>
    </submittedName>
</protein>
<reference evidence="5 6" key="1">
    <citation type="submission" date="2019-03" db="EMBL/GenBank/DDBJ databases">
        <title>Genomic Encyclopedia of Type Strains, Phase IV (KMG-IV): sequencing the most valuable type-strain genomes for metagenomic binning, comparative biology and taxonomic classification.</title>
        <authorList>
            <person name="Goeker M."/>
        </authorList>
    </citation>
    <scope>NUCLEOTIDE SEQUENCE [LARGE SCALE GENOMIC DNA]</scope>
    <source>
        <strain evidence="5 6">DSM 45361</strain>
    </source>
</reference>
<accession>A0A4R6S8H0</accession>
<dbReference type="GO" id="GO:0008757">
    <property type="term" value="F:S-adenosylmethionine-dependent methyltransferase activity"/>
    <property type="evidence" value="ECO:0007669"/>
    <property type="project" value="InterPro"/>
</dbReference>
<sequence length="204" mass="22457">MLNRIMTESVRQFWDEQAATFDDEPDHGLRDPAVRQAWAELLLPLLPEPRQVTDLGCGTGTLSVLLAEAGHDVRGLDLADEMVAAARRKAAAAGVTAEFRQGDAAEPPYEDASTDVVLARHVLWAMPDPGEALRRWTRLLRPGGMLILVEGRWRTGEGSAGIAAGECALLVREHRGEAVVRLLPEPVYWGKEIDDERYLLVSAR</sequence>
<dbReference type="Proteomes" id="UP000295444">
    <property type="component" value="Unassembled WGS sequence"/>
</dbReference>
<dbReference type="GO" id="GO:0032259">
    <property type="term" value="P:methylation"/>
    <property type="evidence" value="ECO:0007669"/>
    <property type="project" value="UniProtKB-KW"/>
</dbReference>
<dbReference type="PANTHER" id="PTHR43464">
    <property type="entry name" value="METHYLTRANSFERASE"/>
    <property type="match status" value="1"/>
</dbReference>
<evidence type="ECO:0000256" key="1">
    <source>
        <dbReference type="ARBA" id="ARBA00022603"/>
    </source>
</evidence>
<dbReference type="PANTHER" id="PTHR43464:SF19">
    <property type="entry name" value="UBIQUINONE BIOSYNTHESIS O-METHYLTRANSFERASE, MITOCHONDRIAL"/>
    <property type="match status" value="1"/>
</dbReference>
<keyword evidence="3" id="KW-0949">S-adenosyl-L-methionine</keyword>
<organism evidence="5 6">
    <name type="scientific">Labedaea rhizosphaerae</name>
    <dbReference type="NCBI Taxonomy" id="598644"/>
    <lineage>
        <taxon>Bacteria</taxon>
        <taxon>Bacillati</taxon>
        <taxon>Actinomycetota</taxon>
        <taxon>Actinomycetes</taxon>
        <taxon>Pseudonocardiales</taxon>
        <taxon>Pseudonocardiaceae</taxon>
        <taxon>Labedaea</taxon>
    </lineage>
</organism>
<evidence type="ECO:0000313" key="6">
    <source>
        <dbReference type="Proteomes" id="UP000295444"/>
    </source>
</evidence>
<dbReference type="Pfam" id="PF08241">
    <property type="entry name" value="Methyltransf_11"/>
    <property type="match status" value="1"/>
</dbReference>
<dbReference type="EMBL" id="SNXZ01000004">
    <property type="protein sequence ID" value="TDP96140.1"/>
    <property type="molecule type" value="Genomic_DNA"/>
</dbReference>
<dbReference type="AlphaFoldDB" id="A0A4R6S8H0"/>
<gene>
    <name evidence="5" type="ORF">EV186_104120</name>
</gene>
<proteinExistence type="predicted"/>
<evidence type="ECO:0000256" key="3">
    <source>
        <dbReference type="ARBA" id="ARBA00022691"/>
    </source>
</evidence>
<keyword evidence="1 5" id="KW-0489">Methyltransferase</keyword>
<evidence type="ECO:0000256" key="2">
    <source>
        <dbReference type="ARBA" id="ARBA00022679"/>
    </source>
</evidence>
<dbReference type="SUPFAM" id="SSF53335">
    <property type="entry name" value="S-adenosyl-L-methionine-dependent methyltransferases"/>
    <property type="match status" value="1"/>
</dbReference>
<keyword evidence="6" id="KW-1185">Reference proteome</keyword>
<evidence type="ECO:0000313" key="5">
    <source>
        <dbReference type="EMBL" id="TDP96140.1"/>
    </source>
</evidence>
<name>A0A4R6S8H0_LABRH</name>
<evidence type="ECO:0000259" key="4">
    <source>
        <dbReference type="Pfam" id="PF08241"/>
    </source>
</evidence>